<evidence type="ECO:0000313" key="3">
    <source>
        <dbReference type="Proteomes" id="UP000000763"/>
    </source>
</evidence>
<dbReference type="AlphaFoldDB" id="Q656D8"/>
<reference evidence="3" key="3">
    <citation type="journal article" date="2005" name="Nature">
        <title>The map-based sequence of the rice genome.</title>
        <authorList>
            <consortium name="International rice genome sequencing project (IRGSP)"/>
            <person name="Matsumoto T."/>
            <person name="Wu J."/>
            <person name="Kanamori H."/>
            <person name="Katayose Y."/>
            <person name="Fujisawa M."/>
            <person name="Namiki N."/>
            <person name="Mizuno H."/>
            <person name="Yamamoto K."/>
            <person name="Antonio B.A."/>
            <person name="Baba T."/>
            <person name="Sakata K."/>
            <person name="Nagamura Y."/>
            <person name="Aoki H."/>
            <person name="Arikawa K."/>
            <person name="Arita K."/>
            <person name="Bito T."/>
            <person name="Chiden Y."/>
            <person name="Fujitsuka N."/>
            <person name="Fukunaka R."/>
            <person name="Hamada M."/>
            <person name="Harada C."/>
            <person name="Hayashi A."/>
            <person name="Hijishita S."/>
            <person name="Honda M."/>
            <person name="Hosokawa S."/>
            <person name="Ichikawa Y."/>
            <person name="Idonuma A."/>
            <person name="Iijima M."/>
            <person name="Ikeda M."/>
            <person name="Ikeno M."/>
            <person name="Ito K."/>
            <person name="Ito S."/>
            <person name="Ito T."/>
            <person name="Ito Y."/>
            <person name="Ito Y."/>
            <person name="Iwabuchi A."/>
            <person name="Kamiya K."/>
            <person name="Karasawa W."/>
            <person name="Kurita K."/>
            <person name="Katagiri S."/>
            <person name="Kikuta A."/>
            <person name="Kobayashi H."/>
            <person name="Kobayashi N."/>
            <person name="Machita K."/>
            <person name="Maehara T."/>
            <person name="Masukawa M."/>
            <person name="Mizubayashi T."/>
            <person name="Mukai Y."/>
            <person name="Nagasaki H."/>
            <person name="Nagata Y."/>
            <person name="Naito S."/>
            <person name="Nakashima M."/>
            <person name="Nakama Y."/>
            <person name="Nakamichi Y."/>
            <person name="Nakamura M."/>
            <person name="Meguro A."/>
            <person name="Negishi M."/>
            <person name="Ohta I."/>
            <person name="Ohta T."/>
            <person name="Okamoto M."/>
            <person name="Ono N."/>
            <person name="Saji S."/>
            <person name="Sakaguchi M."/>
            <person name="Sakai K."/>
            <person name="Shibata M."/>
            <person name="Shimokawa T."/>
            <person name="Song J."/>
            <person name="Takazaki Y."/>
            <person name="Terasawa K."/>
            <person name="Tsugane M."/>
            <person name="Tsuji K."/>
            <person name="Ueda S."/>
            <person name="Waki K."/>
            <person name="Yamagata H."/>
            <person name="Yamamoto M."/>
            <person name="Yamamoto S."/>
            <person name="Yamane H."/>
            <person name="Yoshiki S."/>
            <person name="Yoshihara R."/>
            <person name="Yukawa K."/>
            <person name="Zhong H."/>
            <person name="Yano M."/>
            <person name="Yuan Q."/>
            <person name="Ouyang S."/>
            <person name="Liu J."/>
            <person name="Jones K.M."/>
            <person name="Gansberger K."/>
            <person name="Moffat K."/>
            <person name="Hill J."/>
            <person name="Bera J."/>
            <person name="Fadrosh D."/>
            <person name="Jin S."/>
            <person name="Johri S."/>
            <person name="Kim M."/>
            <person name="Overton L."/>
            <person name="Reardon M."/>
            <person name="Tsitrin T."/>
            <person name="Vuong H."/>
            <person name="Weaver B."/>
            <person name="Ciecko A."/>
            <person name="Tallon L."/>
            <person name="Jackson J."/>
            <person name="Pai G."/>
            <person name="Aken S.V."/>
            <person name="Utterback T."/>
            <person name="Reidmuller S."/>
            <person name="Feldblyum T."/>
            <person name="Hsiao J."/>
            <person name="Zismann V."/>
            <person name="Iobst S."/>
            <person name="de Vazeille A.R."/>
            <person name="Buell C.R."/>
            <person name="Ying K."/>
            <person name="Li Y."/>
            <person name="Lu T."/>
            <person name="Huang Y."/>
            <person name="Zhao Q."/>
            <person name="Feng Q."/>
            <person name="Zhang L."/>
            <person name="Zhu J."/>
            <person name="Weng Q."/>
            <person name="Mu J."/>
            <person name="Lu Y."/>
            <person name="Fan D."/>
            <person name="Liu Y."/>
            <person name="Guan J."/>
            <person name="Zhang Y."/>
            <person name="Yu S."/>
            <person name="Liu X."/>
            <person name="Zhang Y."/>
            <person name="Hong G."/>
            <person name="Han B."/>
            <person name="Choisne N."/>
            <person name="Demange N."/>
            <person name="Orjeda G."/>
            <person name="Samain S."/>
            <person name="Cattolico L."/>
            <person name="Pelletier E."/>
            <person name="Couloux A."/>
            <person name="Segurens B."/>
            <person name="Wincker P."/>
            <person name="D'Hont A."/>
            <person name="Scarpelli C."/>
            <person name="Weissenbach J."/>
            <person name="Salanoubat M."/>
            <person name="Quetier F."/>
            <person name="Yu Y."/>
            <person name="Kim H.R."/>
            <person name="Rambo T."/>
            <person name="Currie J."/>
            <person name="Collura K."/>
            <person name="Luo M."/>
            <person name="Yang T."/>
            <person name="Ammiraju J.S.S."/>
            <person name="Engler F."/>
            <person name="Soderlund C."/>
            <person name="Wing R.A."/>
            <person name="Palmer L.E."/>
            <person name="de la Bastide M."/>
            <person name="Spiegel L."/>
            <person name="Nascimento L."/>
            <person name="Zutavern T."/>
            <person name="O'Shaughnessy A."/>
            <person name="Dike S."/>
            <person name="Dedhia N."/>
            <person name="Preston R."/>
            <person name="Balija V."/>
            <person name="McCombie W.R."/>
            <person name="Chow T."/>
            <person name="Chen H."/>
            <person name="Chung M."/>
            <person name="Chen C."/>
            <person name="Shaw J."/>
            <person name="Wu H."/>
            <person name="Hsiao K."/>
            <person name="Chao Y."/>
            <person name="Chu M."/>
            <person name="Cheng C."/>
            <person name="Hour A."/>
            <person name="Lee P."/>
            <person name="Lin S."/>
            <person name="Lin Y."/>
            <person name="Liou J."/>
            <person name="Liu S."/>
            <person name="Hsing Y."/>
            <person name="Raghuvanshi S."/>
            <person name="Mohanty A."/>
            <person name="Bharti A.K."/>
            <person name="Gaur A."/>
            <person name="Gupta V."/>
            <person name="Kumar D."/>
            <person name="Ravi V."/>
            <person name="Vij S."/>
            <person name="Kapur A."/>
            <person name="Khurana P."/>
            <person name="Khurana P."/>
            <person name="Khurana J.P."/>
            <person name="Tyagi A.K."/>
            <person name="Gaikwad K."/>
            <person name="Singh A."/>
            <person name="Dalal V."/>
            <person name="Srivastava S."/>
            <person name="Dixit A."/>
            <person name="Pal A.K."/>
            <person name="Ghazi I.A."/>
            <person name="Yadav M."/>
            <person name="Pandit A."/>
            <person name="Bhargava A."/>
            <person name="Sureshbabu K."/>
            <person name="Batra K."/>
            <person name="Sharma T.R."/>
            <person name="Mohapatra T."/>
            <person name="Singh N.K."/>
            <person name="Messing J."/>
            <person name="Nelson A.B."/>
            <person name="Fuks G."/>
            <person name="Kavchok S."/>
            <person name="Keizer G."/>
            <person name="Linton E."/>
            <person name="Llaca V."/>
            <person name="Song R."/>
            <person name="Tanyolac B."/>
            <person name="Young S."/>
            <person name="Ho-Il K."/>
            <person name="Hahn J.H."/>
            <person name="Sangsakoo G."/>
            <person name="Vanavichit A."/>
            <person name="de Mattos Luiz.A.T."/>
            <person name="Zimmer P.D."/>
            <person name="Malone G."/>
            <person name="Dellagostin O."/>
            <person name="de Oliveira A.C."/>
            <person name="Bevan M."/>
            <person name="Bancroft I."/>
            <person name="Minx P."/>
            <person name="Cordum H."/>
            <person name="Wilson R."/>
            <person name="Cheng Z."/>
            <person name="Jin W."/>
            <person name="Jiang J."/>
            <person name="Leong S.A."/>
            <person name="Iwama H."/>
            <person name="Gojobori T."/>
            <person name="Itoh T."/>
            <person name="Niimura Y."/>
            <person name="Fujii Y."/>
            <person name="Habara T."/>
            <person name="Sakai H."/>
            <person name="Sato Y."/>
            <person name="Wilson G."/>
            <person name="Kumar K."/>
            <person name="McCouch S."/>
            <person name="Juretic N."/>
            <person name="Hoen D."/>
            <person name="Wright S."/>
            <person name="Bruskiewich R."/>
            <person name="Bureau T."/>
            <person name="Miyao A."/>
            <person name="Hirochika H."/>
            <person name="Nishikawa T."/>
            <person name="Kadowaki K."/>
            <person name="Sugiura M."/>
            <person name="Burr B."/>
            <person name="Sasaki T."/>
        </authorList>
    </citation>
    <scope>NUCLEOTIDE SEQUENCE [LARGE SCALE GENOMIC DNA]</scope>
    <source>
        <strain evidence="3">cv. Nipponbare</strain>
    </source>
</reference>
<dbReference type="Proteomes" id="UP000817658">
    <property type="component" value="Chromosome 1"/>
</dbReference>
<reference evidence="1" key="1">
    <citation type="journal article" date="2002" name="Nature">
        <title>The genome sequence and structure of rice chromosome 1.</title>
        <authorList>
            <person name="Sasaki T."/>
            <person name="Matsumoto T."/>
            <person name="Yamamoto K."/>
            <person name="Sakata K."/>
            <person name="Baba T."/>
            <person name="Katayose Y."/>
            <person name="Wu J."/>
            <person name="Niimura Y."/>
            <person name="Cheng Z."/>
            <person name="Nagamura Y."/>
            <person name="Antonio B.A."/>
            <person name="Kanamori H."/>
            <person name="Hosokawa S."/>
            <person name="Masukawa M."/>
            <person name="Arikawa K."/>
            <person name="Chiden Y."/>
            <person name="Hayashi M."/>
            <person name="Okamoto M."/>
            <person name="Ando T."/>
            <person name="Aoki H."/>
            <person name="Arita K."/>
            <person name="Hamada M."/>
            <person name="Harada C."/>
            <person name="Hijishita S."/>
            <person name="Honda M."/>
            <person name="Ichikawa Y."/>
            <person name="Idonuma A."/>
            <person name="Iijima M."/>
            <person name="Ikeda M."/>
            <person name="Ikeno M."/>
            <person name="Itoh S."/>
            <person name="Itoh T."/>
            <person name="Itoh Y."/>
            <person name="Itoh Y."/>
            <person name="Iwabuchi A."/>
            <person name="Kamiya K."/>
            <person name="Karasawa W."/>
            <person name="Katagiri S."/>
            <person name="Kikuta A."/>
            <person name="Kobayashi N."/>
            <person name="Kono I."/>
            <person name="Machita K."/>
            <person name="Maehara T."/>
            <person name="Mizuno H."/>
            <person name="Mizubayashi T."/>
            <person name="Mukai Y."/>
            <person name="Nagasaki H."/>
            <person name="Nakashima M."/>
            <person name="Nakama Y."/>
            <person name="Nakamichi Y."/>
            <person name="Nakamura M."/>
            <person name="Namiki N."/>
            <person name="Negishi M."/>
            <person name="Ohta I."/>
            <person name="Ono N."/>
            <person name="Saji S."/>
            <person name="Sakai K."/>
            <person name="Shibata M."/>
            <person name="Shimokawa T."/>
            <person name="Shomura A."/>
            <person name="Song J."/>
            <person name="Takazaki Y."/>
            <person name="Terasawa K."/>
            <person name="Tsuji K."/>
            <person name="Waki K."/>
            <person name="Yamagata H."/>
            <person name="Yamane H."/>
            <person name="Yoshiki S."/>
            <person name="Yoshihara R."/>
            <person name="Yukawa K."/>
            <person name="Zhong H."/>
            <person name="Iwama H."/>
            <person name="Endo T."/>
            <person name="Ito H."/>
            <person name="Hahn J.H."/>
            <person name="Kim H.I."/>
            <person name="Eun M.Y."/>
            <person name="Yano M."/>
            <person name="Jiang J."/>
            <person name="Gojobori T."/>
        </authorList>
    </citation>
    <scope>NUCLEOTIDE SEQUENCE</scope>
</reference>
<evidence type="ECO:0000313" key="1">
    <source>
        <dbReference type="EMBL" id="BAD45329.1"/>
    </source>
</evidence>
<name>Q656D8_ORYSJ</name>
<gene>
    <name evidence="1" type="ORF">OSJNBb0022N24.26</name>
    <name evidence="2" type="ORF">OSJNOa173H09.2</name>
</gene>
<reference evidence="2" key="2">
    <citation type="submission" date="2004-05" db="EMBL/GenBank/DDBJ databases">
        <title>Oryza sativa nipponbare(GA3) genomic DNA, chromosome 1, fosmid clone:OSJNOa173H09.</title>
        <authorList>
            <person name="Sasaki T."/>
            <person name="Matsumoto T."/>
            <person name="Fujisawa M."/>
        </authorList>
    </citation>
    <scope>NUCLEOTIDE SEQUENCE</scope>
</reference>
<protein>
    <submittedName>
        <fullName evidence="1">Uncharacterized protein</fullName>
    </submittedName>
</protein>
<reference evidence="3" key="4">
    <citation type="journal article" date="2008" name="Nucleic Acids Res.">
        <title>The rice annotation project database (RAP-DB): 2008 update.</title>
        <authorList>
            <consortium name="The rice annotation project (RAP)"/>
        </authorList>
    </citation>
    <scope>GENOME REANNOTATION</scope>
    <source>
        <strain evidence="3">cv. Nipponbare</strain>
    </source>
</reference>
<evidence type="ECO:0000313" key="2">
    <source>
        <dbReference type="EMBL" id="BAD88381.1"/>
    </source>
</evidence>
<proteinExistence type="predicted"/>
<sequence>MEQGNSRSNNSNKPHPTGQCIWLQLLLWVLSYIPREESAASRLTHNGKLTDRWWAMEEETGAVGGAWVEIR</sequence>
<organism evidence="1">
    <name type="scientific">Oryza sativa subsp. japonica</name>
    <name type="common">Rice</name>
    <dbReference type="NCBI Taxonomy" id="39947"/>
    <lineage>
        <taxon>Eukaryota</taxon>
        <taxon>Viridiplantae</taxon>
        <taxon>Streptophyta</taxon>
        <taxon>Embryophyta</taxon>
        <taxon>Tracheophyta</taxon>
        <taxon>Spermatophyta</taxon>
        <taxon>Magnoliopsida</taxon>
        <taxon>Liliopsida</taxon>
        <taxon>Poales</taxon>
        <taxon>Poaceae</taxon>
        <taxon>BOP clade</taxon>
        <taxon>Oryzoideae</taxon>
        <taxon>Oryzeae</taxon>
        <taxon>Oryzinae</taxon>
        <taxon>Oryza</taxon>
        <taxon>Oryza sativa</taxon>
    </lineage>
</organism>
<dbReference type="Proteomes" id="UP000000763">
    <property type="component" value="Chromosome 1"/>
</dbReference>
<dbReference type="EMBL" id="AP006856">
    <property type="protein sequence ID" value="BAD88381.1"/>
    <property type="molecule type" value="Genomic_DNA"/>
</dbReference>
<dbReference type="EMBL" id="AP003567">
    <property type="protein sequence ID" value="BAD45329.1"/>
    <property type="molecule type" value="Genomic_DNA"/>
</dbReference>
<accession>Q656D8</accession>